<protein>
    <recommendedName>
        <fullName evidence="4 5">Kynureninase</fullName>
        <ecNumber evidence="4 5">3.7.1.3</ecNumber>
    </recommendedName>
    <alternativeName>
        <fullName evidence="4">L-kynurenine hydrolase</fullName>
    </alternativeName>
</protein>
<dbReference type="GO" id="GO:0005737">
    <property type="term" value="C:cytoplasm"/>
    <property type="evidence" value="ECO:0007669"/>
    <property type="project" value="UniProtKB-SubCell"/>
</dbReference>
<name>A0A0K0EUM0_STRVS</name>
<sequence length="477" mass="54343">MNGSKVTPAYDVDIQGFIERNVINSKVDNFTTESFATYLDSLEELKCLRDEFYYPKMGKLPHVDPSLVNDDEDSIYMCGNSLGLQPKPTKGIMDRQFKKWAEYGVFGHVDGELPWAFGDELLLDDIASIVGGSPNEIAMMNGLTVNIHCLLTAFYKPTPTRYKILLEAKAFPSDHYAIQSQIELKGLDPNECMICLEPRDGEDTLRTEDILKKIDEEGDSIAIVLFSGIQYYTGQLFDIEKITKKGKEKNCIVGWDLAHAFANVPLKLHEWDVDFAVWCTYKYGCTGAGGLAGLFLNNKYNDDKRPRLIGWWAHKISTRFVMDNKLVLDEGPNGYRISNPPFMLVVAVQGFLEVYKKTTIEKMRQRSIYLTGYFESLINYYFDENSKTKAIEKVTCEIITPKDPLQRGCQLSLKFNIDIGIVYNELIKRGVAVDKRYPNVIRATPVHYYNTFSDVYRFTHALIQSLKAVEADLHYNG</sequence>
<keyword evidence="3 4" id="KW-0663">Pyridoxal phosphate</keyword>
<dbReference type="GO" id="GO:0030170">
    <property type="term" value="F:pyridoxal phosphate binding"/>
    <property type="evidence" value="ECO:0007669"/>
    <property type="project" value="UniProtKB-UniRule"/>
</dbReference>
<dbReference type="GO" id="GO:0043420">
    <property type="term" value="P:anthranilate metabolic process"/>
    <property type="evidence" value="ECO:0007669"/>
    <property type="project" value="UniProtKB-UniRule"/>
</dbReference>
<keyword evidence="4 5" id="KW-0963">Cytoplasm</keyword>
<comment type="similarity">
    <text evidence="4 5">Belongs to the kynureninase family.</text>
</comment>
<accession>A0A0K0EUM0</accession>
<feature type="binding site" evidence="4">
    <location>
        <position position="227"/>
    </location>
    <ligand>
        <name>pyridoxal 5'-phosphate</name>
        <dbReference type="ChEBI" id="CHEBI:597326"/>
    </ligand>
</feature>
<dbReference type="GO" id="GO:0019805">
    <property type="term" value="P:quinolinate biosynthetic process"/>
    <property type="evidence" value="ECO:0007669"/>
    <property type="project" value="UniProtKB-UniRule"/>
</dbReference>
<comment type="subunit">
    <text evidence="4 5">Homodimer.</text>
</comment>
<dbReference type="WBParaSite" id="SVE_0021400.1">
    <property type="protein sequence ID" value="SVE_0021400.1"/>
    <property type="gene ID" value="SVE_0021400"/>
</dbReference>
<dbReference type="HAMAP" id="MF_01970">
    <property type="entry name" value="Kynureninase"/>
    <property type="match status" value="1"/>
</dbReference>
<feature type="binding site" evidence="4">
    <location>
        <position position="143"/>
    </location>
    <ligand>
        <name>pyridoxal 5'-phosphate</name>
        <dbReference type="ChEBI" id="CHEBI:597326"/>
    </ligand>
</feature>
<dbReference type="UniPathway" id="UPA00253">
    <property type="reaction ID" value="UER00329"/>
</dbReference>
<dbReference type="PIRSF" id="PIRSF038800">
    <property type="entry name" value="KYNU"/>
    <property type="match status" value="1"/>
</dbReference>
<comment type="function">
    <text evidence="4 5">Catalyzes the cleavage of L-kynurenine (L-Kyn) and L-3-hydroxykynurenine (L-3OHKyn) into anthranilic acid (AA) and 3-hydroxyanthranilic acid (3-OHAA), respectively.</text>
</comment>
<dbReference type="GO" id="GO:0097053">
    <property type="term" value="P:L-kynurenine catabolic process"/>
    <property type="evidence" value="ECO:0007669"/>
    <property type="project" value="UniProtKB-UniRule"/>
</dbReference>
<comment type="catalytic activity">
    <reaction evidence="5">
        <text>3-hydroxy-L-kynurenine + H2O = 3-hydroxyanthranilate + L-alanine + H(+)</text>
        <dbReference type="Rhea" id="RHEA:25143"/>
        <dbReference type="ChEBI" id="CHEBI:15377"/>
        <dbReference type="ChEBI" id="CHEBI:15378"/>
        <dbReference type="ChEBI" id="CHEBI:36559"/>
        <dbReference type="ChEBI" id="CHEBI:57972"/>
        <dbReference type="ChEBI" id="CHEBI:58125"/>
        <dbReference type="EC" id="3.7.1.3"/>
    </reaction>
</comment>
<evidence type="ECO:0000256" key="5">
    <source>
        <dbReference type="PIRNR" id="PIRNR038800"/>
    </source>
</evidence>
<proteinExistence type="inferred from homology"/>
<dbReference type="InterPro" id="IPR015422">
    <property type="entry name" value="PyrdxlP-dep_Trfase_small"/>
</dbReference>
<keyword evidence="6" id="KW-1185">Reference proteome</keyword>
<feature type="modified residue" description="N6-(pyridoxal phosphate)lysine" evidence="4">
    <location>
        <position position="282"/>
    </location>
</feature>
<dbReference type="Gene3D" id="3.90.1150.10">
    <property type="entry name" value="Aspartate Aminotransferase, domain 1"/>
    <property type="match status" value="1"/>
</dbReference>
<feature type="binding site" evidence="4">
    <location>
        <position position="311"/>
    </location>
    <ligand>
        <name>pyridoxal 5'-phosphate</name>
        <dbReference type="ChEBI" id="CHEBI:597326"/>
    </ligand>
</feature>
<dbReference type="AlphaFoldDB" id="A0A0K0EUM0"/>
<dbReference type="STRING" id="75913.A0A0K0EUM0"/>
<feature type="binding site" evidence="4">
    <location>
        <position position="339"/>
    </location>
    <ligand>
        <name>pyridoxal 5'-phosphate</name>
        <dbReference type="ChEBI" id="CHEBI:597326"/>
    </ligand>
</feature>
<dbReference type="InterPro" id="IPR015421">
    <property type="entry name" value="PyrdxlP-dep_Trfase_major"/>
</dbReference>
<comment type="catalytic activity">
    <reaction evidence="4 5">
        <text>L-kynurenine + H2O = anthranilate + L-alanine + H(+)</text>
        <dbReference type="Rhea" id="RHEA:16813"/>
        <dbReference type="ChEBI" id="CHEBI:15377"/>
        <dbReference type="ChEBI" id="CHEBI:15378"/>
        <dbReference type="ChEBI" id="CHEBI:16567"/>
        <dbReference type="ChEBI" id="CHEBI:57959"/>
        <dbReference type="ChEBI" id="CHEBI:57972"/>
        <dbReference type="EC" id="3.7.1.3"/>
    </reaction>
</comment>
<dbReference type="Proteomes" id="UP000035680">
    <property type="component" value="Unassembled WGS sequence"/>
</dbReference>
<keyword evidence="2 4" id="KW-0378">Hydrolase</keyword>
<evidence type="ECO:0000256" key="3">
    <source>
        <dbReference type="ARBA" id="ARBA00022898"/>
    </source>
</evidence>
<keyword evidence="1 4" id="KW-0662">Pyridine nucleotide biosynthesis</keyword>
<dbReference type="PANTHER" id="PTHR14084:SF0">
    <property type="entry name" value="KYNURENINASE"/>
    <property type="match status" value="1"/>
</dbReference>
<evidence type="ECO:0000256" key="1">
    <source>
        <dbReference type="ARBA" id="ARBA00022642"/>
    </source>
</evidence>
<comment type="pathway">
    <text evidence="4 5">Amino-acid degradation; L-kynurenine degradation; L-alanine and anthranilate from L-kynurenine: step 1/1.</text>
</comment>
<dbReference type="GO" id="GO:0030429">
    <property type="term" value="F:kynureninase activity"/>
    <property type="evidence" value="ECO:0007669"/>
    <property type="project" value="UniProtKB-UniRule"/>
</dbReference>
<dbReference type="SUPFAM" id="SSF53383">
    <property type="entry name" value="PLP-dependent transferases"/>
    <property type="match status" value="1"/>
</dbReference>
<evidence type="ECO:0000313" key="7">
    <source>
        <dbReference type="WBParaSite" id="SVE_0021400.1"/>
    </source>
</evidence>
<organism evidence="6 7">
    <name type="scientific">Strongyloides venezuelensis</name>
    <name type="common">Threadworm</name>
    <dbReference type="NCBI Taxonomy" id="75913"/>
    <lineage>
        <taxon>Eukaryota</taxon>
        <taxon>Metazoa</taxon>
        <taxon>Ecdysozoa</taxon>
        <taxon>Nematoda</taxon>
        <taxon>Chromadorea</taxon>
        <taxon>Rhabditida</taxon>
        <taxon>Tylenchina</taxon>
        <taxon>Panagrolaimomorpha</taxon>
        <taxon>Strongyloidoidea</taxon>
        <taxon>Strongyloididae</taxon>
        <taxon>Strongyloides</taxon>
    </lineage>
</organism>
<dbReference type="Gene3D" id="3.40.640.10">
    <property type="entry name" value="Type I PLP-dependent aspartate aminotransferase-like (Major domain)"/>
    <property type="match status" value="1"/>
</dbReference>
<dbReference type="EC" id="3.7.1.3" evidence="4 5"/>
<reference evidence="7" key="2">
    <citation type="submission" date="2015-08" db="UniProtKB">
        <authorList>
            <consortium name="WormBaseParasite"/>
        </authorList>
    </citation>
    <scope>IDENTIFICATION</scope>
</reference>
<dbReference type="FunFam" id="3.40.640.10:FF:000031">
    <property type="entry name" value="Kynureninase"/>
    <property type="match status" value="1"/>
</dbReference>
<feature type="binding site" evidence="4">
    <location>
        <position position="259"/>
    </location>
    <ligand>
        <name>pyridoxal 5'-phosphate</name>
        <dbReference type="ChEBI" id="CHEBI:597326"/>
    </ligand>
</feature>
<dbReference type="InterPro" id="IPR015424">
    <property type="entry name" value="PyrdxlP-dep_Trfase"/>
</dbReference>
<evidence type="ECO:0000256" key="2">
    <source>
        <dbReference type="ARBA" id="ARBA00022801"/>
    </source>
</evidence>
<evidence type="ECO:0000313" key="6">
    <source>
        <dbReference type="Proteomes" id="UP000035680"/>
    </source>
</evidence>
<feature type="binding site" evidence="4">
    <location>
        <position position="256"/>
    </location>
    <ligand>
        <name>pyridoxal 5'-phosphate</name>
        <dbReference type="ChEBI" id="CHEBI:597326"/>
    </ligand>
</feature>
<dbReference type="GO" id="GO:0019441">
    <property type="term" value="P:L-tryptophan catabolic process to kynurenine"/>
    <property type="evidence" value="ECO:0007669"/>
    <property type="project" value="TreeGrafter"/>
</dbReference>
<dbReference type="PANTHER" id="PTHR14084">
    <property type="entry name" value="KYNURENINASE"/>
    <property type="match status" value="1"/>
</dbReference>
<comment type="subcellular location">
    <subcellularLocation>
        <location evidence="4 5">Cytoplasm</location>
    </subcellularLocation>
</comment>
<feature type="binding site" evidence="4">
    <location>
        <position position="144"/>
    </location>
    <ligand>
        <name>pyridoxal 5'-phosphate</name>
        <dbReference type="ChEBI" id="CHEBI:597326"/>
    </ligand>
</feature>
<comment type="cofactor">
    <cofactor evidence="4 5">
        <name>pyridoxal 5'-phosphate</name>
        <dbReference type="ChEBI" id="CHEBI:597326"/>
    </cofactor>
</comment>
<comment type="pathway">
    <text evidence="4 5">Cofactor biosynthesis; NAD(+) biosynthesis; quinolinate from L-kynurenine: step 2/3.</text>
</comment>
<feature type="binding site" evidence="4">
    <location>
        <position position="281"/>
    </location>
    <ligand>
        <name>pyridoxal 5'-phosphate</name>
        <dbReference type="ChEBI" id="CHEBI:597326"/>
    </ligand>
</feature>
<evidence type="ECO:0000256" key="4">
    <source>
        <dbReference type="HAMAP-Rule" id="MF_03017"/>
    </source>
</evidence>
<dbReference type="GO" id="GO:0034354">
    <property type="term" value="P:'de novo' NAD+ biosynthetic process from L-tryptophan"/>
    <property type="evidence" value="ECO:0007669"/>
    <property type="project" value="UniProtKB-UniRule"/>
</dbReference>
<dbReference type="InterPro" id="IPR010111">
    <property type="entry name" value="Kynureninase"/>
</dbReference>
<reference evidence="6" key="1">
    <citation type="submission" date="2014-07" db="EMBL/GenBank/DDBJ databases">
        <authorList>
            <person name="Martin A.A"/>
            <person name="De Silva N."/>
        </authorList>
    </citation>
    <scope>NUCLEOTIDE SEQUENCE</scope>
</reference>
<dbReference type="UniPathway" id="UPA00334">
    <property type="reaction ID" value="UER00455"/>
</dbReference>
<feature type="binding site" evidence="4">
    <location>
        <begin position="171"/>
        <end position="174"/>
    </location>
    <ligand>
        <name>pyridoxal 5'-phosphate</name>
        <dbReference type="ChEBI" id="CHEBI:597326"/>
    </ligand>
</feature>
<dbReference type="Pfam" id="PF22580">
    <property type="entry name" value="KYNU_C"/>
    <property type="match status" value="1"/>
</dbReference>
<dbReference type="NCBIfam" id="TIGR01814">
    <property type="entry name" value="kynureninase"/>
    <property type="match status" value="1"/>
</dbReference>